<dbReference type="Gene3D" id="1.10.260.40">
    <property type="entry name" value="lambda repressor-like DNA-binding domains"/>
    <property type="match status" value="1"/>
</dbReference>
<evidence type="ECO:0000313" key="6">
    <source>
        <dbReference type="Proteomes" id="UP000051658"/>
    </source>
</evidence>
<sequence>MAVTIKDVAKKAGVATSTVSRTIQDHSSISEKTKIKVRQAMADLGYVPNFSAQSLASKTTKTIGVIMPVSDGVAFQNPFFLEVIREISKVCNEKHYMVSLASGKDTGELLESIKMMARRGTVDGFIVLYSTWEDQIIEYLHEANLIYAMVGRPYLFENETLYVDNDNRLSGKDATNYLLQKGHTQIGYVGDDLDQVVTIERMAGFRDALQEAGIAINPQQSILMTDSDNATVTQPLEKLFEHQKTAPTALVVSDDMLAVTVMQRLLMLGYQVPMDVSIISFNNSIFAKMAYPKLTSIDINVPQLGQQVALKLIDKIEEKEAPFVKMIIPHEIIERETVASK</sequence>
<dbReference type="InterPro" id="IPR000843">
    <property type="entry name" value="HTH_LacI"/>
</dbReference>
<reference evidence="5 6" key="1">
    <citation type="journal article" date="2015" name="Genome Announc.">
        <title>Expanding the biotechnology potential of lactobacilli through comparative genomics of 213 strains and associated genera.</title>
        <authorList>
            <person name="Sun Z."/>
            <person name="Harris H.M."/>
            <person name="McCann A."/>
            <person name="Guo C."/>
            <person name="Argimon S."/>
            <person name="Zhang W."/>
            <person name="Yang X."/>
            <person name="Jeffery I.B."/>
            <person name="Cooney J.C."/>
            <person name="Kagawa T.F."/>
            <person name="Liu W."/>
            <person name="Song Y."/>
            <person name="Salvetti E."/>
            <person name="Wrobel A."/>
            <person name="Rasinkangas P."/>
            <person name="Parkhill J."/>
            <person name="Rea M.C."/>
            <person name="O'Sullivan O."/>
            <person name="Ritari J."/>
            <person name="Douillard F.P."/>
            <person name="Paul Ross R."/>
            <person name="Yang R."/>
            <person name="Briner A.E."/>
            <person name="Felis G.E."/>
            <person name="de Vos W.M."/>
            <person name="Barrangou R."/>
            <person name="Klaenhammer T.R."/>
            <person name="Caufield P.W."/>
            <person name="Cui Y."/>
            <person name="Zhang H."/>
            <person name="O'Toole P.W."/>
        </authorList>
    </citation>
    <scope>NUCLEOTIDE SEQUENCE [LARGE SCALE GENOMIC DNA]</scope>
    <source>
        <strain evidence="5 6">DSM 20623</strain>
    </source>
</reference>
<dbReference type="RefSeq" id="WP_034573053.1">
    <property type="nucleotide sequence ID" value="NZ_JQBS01000024.1"/>
</dbReference>
<dbReference type="InterPro" id="IPR010982">
    <property type="entry name" value="Lambda_DNA-bd_dom_sf"/>
</dbReference>
<dbReference type="SMART" id="SM00354">
    <property type="entry name" value="HTH_LACI"/>
    <property type="match status" value="1"/>
</dbReference>
<evidence type="ECO:0000256" key="1">
    <source>
        <dbReference type="ARBA" id="ARBA00023015"/>
    </source>
</evidence>
<keyword evidence="2" id="KW-0238">DNA-binding</keyword>
<protein>
    <submittedName>
        <fullName evidence="5">LacI family transcriptional regulator</fullName>
    </submittedName>
</protein>
<dbReference type="PROSITE" id="PS50932">
    <property type="entry name" value="HTH_LACI_2"/>
    <property type="match status" value="1"/>
</dbReference>
<organism evidence="5 6">
    <name type="scientific">Carnobacterium divergens DSM 20623</name>
    <dbReference type="NCBI Taxonomy" id="1449336"/>
    <lineage>
        <taxon>Bacteria</taxon>
        <taxon>Bacillati</taxon>
        <taxon>Bacillota</taxon>
        <taxon>Bacilli</taxon>
        <taxon>Lactobacillales</taxon>
        <taxon>Carnobacteriaceae</taxon>
        <taxon>Carnobacterium</taxon>
    </lineage>
</organism>
<keyword evidence="1" id="KW-0805">Transcription regulation</keyword>
<dbReference type="Proteomes" id="UP000051658">
    <property type="component" value="Unassembled WGS sequence"/>
</dbReference>
<dbReference type="InterPro" id="IPR046335">
    <property type="entry name" value="LacI/GalR-like_sensor"/>
</dbReference>
<accession>A0A0R2I4F8</accession>
<dbReference type="CDD" id="cd01392">
    <property type="entry name" value="HTH_LacI"/>
    <property type="match status" value="1"/>
</dbReference>
<dbReference type="CDD" id="cd06294">
    <property type="entry name" value="PBP1_MalR-like"/>
    <property type="match status" value="1"/>
</dbReference>
<dbReference type="GeneID" id="89589959"/>
<keyword evidence="3" id="KW-0804">Transcription</keyword>
<dbReference type="SUPFAM" id="SSF47413">
    <property type="entry name" value="lambda repressor-like DNA-binding domains"/>
    <property type="match status" value="1"/>
</dbReference>
<gene>
    <name evidence="5" type="ORF">IV74_GL000882</name>
</gene>
<proteinExistence type="predicted"/>
<evidence type="ECO:0000259" key="4">
    <source>
        <dbReference type="PROSITE" id="PS50932"/>
    </source>
</evidence>
<dbReference type="Gene3D" id="3.40.50.2300">
    <property type="match status" value="2"/>
</dbReference>
<dbReference type="Pfam" id="PF00356">
    <property type="entry name" value="LacI"/>
    <property type="match status" value="1"/>
</dbReference>
<dbReference type="AlphaFoldDB" id="A0A0R2I4F8"/>
<dbReference type="SUPFAM" id="SSF53822">
    <property type="entry name" value="Periplasmic binding protein-like I"/>
    <property type="match status" value="1"/>
</dbReference>
<dbReference type="GO" id="GO:0000976">
    <property type="term" value="F:transcription cis-regulatory region binding"/>
    <property type="evidence" value="ECO:0007669"/>
    <property type="project" value="TreeGrafter"/>
</dbReference>
<dbReference type="PANTHER" id="PTHR30146">
    <property type="entry name" value="LACI-RELATED TRANSCRIPTIONAL REPRESSOR"/>
    <property type="match status" value="1"/>
</dbReference>
<comment type="caution">
    <text evidence="5">The sequence shown here is derived from an EMBL/GenBank/DDBJ whole genome shotgun (WGS) entry which is preliminary data.</text>
</comment>
<evidence type="ECO:0000256" key="3">
    <source>
        <dbReference type="ARBA" id="ARBA00023163"/>
    </source>
</evidence>
<evidence type="ECO:0000256" key="2">
    <source>
        <dbReference type="ARBA" id="ARBA00023125"/>
    </source>
</evidence>
<dbReference type="Pfam" id="PF13377">
    <property type="entry name" value="Peripla_BP_3"/>
    <property type="match status" value="1"/>
</dbReference>
<dbReference type="GO" id="GO:0003700">
    <property type="term" value="F:DNA-binding transcription factor activity"/>
    <property type="evidence" value="ECO:0007669"/>
    <property type="project" value="TreeGrafter"/>
</dbReference>
<evidence type="ECO:0000313" key="5">
    <source>
        <dbReference type="EMBL" id="KRN56634.1"/>
    </source>
</evidence>
<feature type="domain" description="HTH lacI-type" evidence="4">
    <location>
        <begin position="3"/>
        <end position="57"/>
    </location>
</feature>
<dbReference type="EMBL" id="JQBS01000024">
    <property type="protein sequence ID" value="KRN56634.1"/>
    <property type="molecule type" value="Genomic_DNA"/>
</dbReference>
<name>A0A0R2I4F8_CARDV</name>
<dbReference type="eggNOG" id="COG1609">
    <property type="taxonomic scope" value="Bacteria"/>
</dbReference>
<dbReference type="PATRIC" id="fig|1449336.4.peg.902"/>
<dbReference type="PANTHER" id="PTHR30146:SF109">
    <property type="entry name" value="HTH-TYPE TRANSCRIPTIONAL REGULATOR GALS"/>
    <property type="match status" value="1"/>
</dbReference>
<keyword evidence="6" id="KW-1185">Reference proteome</keyword>
<dbReference type="InterPro" id="IPR028082">
    <property type="entry name" value="Peripla_BP_I"/>
</dbReference>